<feature type="transmembrane region" description="Helical" evidence="1">
    <location>
        <begin position="20"/>
        <end position="43"/>
    </location>
</feature>
<gene>
    <name evidence="2" type="ORF">G3I44_06665</name>
</gene>
<evidence type="ECO:0000313" key="3">
    <source>
        <dbReference type="Proteomes" id="UP000465846"/>
    </source>
</evidence>
<dbReference type="Pfam" id="PF13197">
    <property type="entry name" value="DUF4013"/>
    <property type="match status" value="1"/>
</dbReference>
<sequence>MLEEGISYPLDGDNALGRIVIGSLLIFGFIFVVPVFLLYGYLVRVLETTAHGKPEPPAFDDWGKMFVDGLKAFGVTLVYGFVPFALMGASLGVGLSGGASGSDTAAGLLGGVGALGFGVSFFAMFIIYYLVPAALTNMAVEDSFGAAFDISRLKDVLLSADYFVAWIIPFLLAFVAYVLTGFLVAITLGIGTLLVPTIQFYTNVAVFYMFGRAFGKVTGIDTTQSATPADAV</sequence>
<evidence type="ECO:0000313" key="2">
    <source>
        <dbReference type="EMBL" id="QIB74003.1"/>
    </source>
</evidence>
<keyword evidence="1" id="KW-1133">Transmembrane helix</keyword>
<feature type="transmembrane region" description="Helical" evidence="1">
    <location>
        <begin position="190"/>
        <end position="210"/>
    </location>
</feature>
<protein>
    <submittedName>
        <fullName evidence="2">DUF4013 domain-containing protein</fullName>
    </submittedName>
</protein>
<feature type="transmembrane region" description="Helical" evidence="1">
    <location>
        <begin position="162"/>
        <end position="184"/>
    </location>
</feature>
<evidence type="ECO:0000256" key="1">
    <source>
        <dbReference type="SAM" id="Phobius"/>
    </source>
</evidence>
<name>A0A6C0UHE6_9EURY</name>
<organism evidence="2 3">
    <name type="scientific">Halogeometricum borinquense</name>
    <dbReference type="NCBI Taxonomy" id="60847"/>
    <lineage>
        <taxon>Archaea</taxon>
        <taxon>Methanobacteriati</taxon>
        <taxon>Methanobacteriota</taxon>
        <taxon>Stenosarchaea group</taxon>
        <taxon>Halobacteria</taxon>
        <taxon>Halobacteriales</taxon>
        <taxon>Haloferacaceae</taxon>
        <taxon>Halogeometricum</taxon>
    </lineage>
</organism>
<dbReference type="EMBL" id="CP048739">
    <property type="protein sequence ID" value="QIB74003.1"/>
    <property type="molecule type" value="Genomic_DNA"/>
</dbReference>
<accession>A0A6C0UHE6</accession>
<dbReference type="AlphaFoldDB" id="A0A6C0UHE6"/>
<reference evidence="2 3" key="1">
    <citation type="submission" date="2020-02" db="EMBL/GenBank/DDBJ databases">
        <title>Whole genome sequence of Halogeometricum borinquense strain wsp4.</title>
        <authorList>
            <person name="Verma D.K."/>
            <person name="Gopal K."/>
            <person name="Prasad E.S."/>
        </authorList>
    </citation>
    <scope>NUCLEOTIDE SEQUENCE [LARGE SCALE GENOMIC DNA]</scope>
    <source>
        <strain evidence="3">wsp4</strain>
    </source>
</reference>
<dbReference type="Proteomes" id="UP000465846">
    <property type="component" value="Chromosome"/>
</dbReference>
<feature type="transmembrane region" description="Helical" evidence="1">
    <location>
        <begin position="72"/>
        <end position="93"/>
    </location>
</feature>
<dbReference type="RefSeq" id="WP_163485973.1">
    <property type="nucleotide sequence ID" value="NZ_CP048739.1"/>
</dbReference>
<dbReference type="GeneID" id="44079068"/>
<keyword evidence="1" id="KW-0472">Membrane</keyword>
<proteinExistence type="predicted"/>
<feature type="transmembrane region" description="Helical" evidence="1">
    <location>
        <begin position="105"/>
        <end position="131"/>
    </location>
</feature>
<dbReference type="InterPro" id="IPR025098">
    <property type="entry name" value="DUF4013"/>
</dbReference>
<keyword evidence="1" id="KW-0812">Transmembrane</keyword>